<dbReference type="EMBL" id="CP013232">
    <property type="protein sequence ID" value="AMO94093.1"/>
    <property type="molecule type" value="Genomic_DNA"/>
</dbReference>
<organism evidence="1">
    <name type="scientific">Collimonas fungivorans</name>
    <dbReference type="NCBI Taxonomy" id="158899"/>
    <lineage>
        <taxon>Bacteria</taxon>
        <taxon>Pseudomonadati</taxon>
        <taxon>Pseudomonadota</taxon>
        <taxon>Betaproteobacteria</taxon>
        <taxon>Burkholderiales</taxon>
        <taxon>Oxalobacteraceae</taxon>
        <taxon>Collimonas</taxon>
    </lineage>
</organism>
<dbReference type="Proteomes" id="UP000072421">
    <property type="component" value="Chromosome"/>
</dbReference>
<dbReference type="AlphaFoldDB" id="A0A127P8M8"/>
<proteinExistence type="predicted"/>
<sequence>MLDSIAPFAFYLAQFSAPQQIFRWFSVALTSNVLNLQYKYFI</sequence>
<dbReference type="PATRIC" id="fig|158899.10.peg.1395"/>
<accession>A0A127P8M8</accession>
<protein>
    <submittedName>
        <fullName evidence="1">Uncharacterized protein</fullName>
    </submittedName>
</protein>
<evidence type="ECO:0000313" key="2">
    <source>
        <dbReference type="Proteomes" id="UP000072421"/>
    </source>
</evidence>
<name>A0A127P8M8_9BURK</name>
<gene>
    <name evidence="1" type="ORF">CFter6_1383</name>
</gene>
<evidence type="ECO:0000313" key="1">
    <source>
        <dbReference type="EMBL" id="AMO94093.1"/>
    </source>
</evidence>
<reference evidence="1 2" key="1">
    <citation type="submission" date="2015-11" db="EMBL/GenBank/DDBJ databases">
        <title>Exploring the genomic traits of fungus-feeding bacterial genus Collimonas.</title>
        <authorList>
            <person name="Song C."/>
            <person name="Schmidt R."/>
            <person name="de Jager V."/>
            <person name="Krzyzanowska D."/>
            <person name="Jongedijk E."/>
            <person name="Cankar K."/>
            <person name="Beekwilder J."/>
            <person name="van Veen A."/>
            <person name="de Boer W."/>
            <person name="van Veen J.A."/>
            <person name="Garbeva P."/>
        </authorList>
    </citation>
    <scope>NUCLEOTIDE SEQUENCE [LARGE SCALE GENOMIC DNA]</scope>
    <source>
        <strain evidence="1 2">Ter6</strain>
    </source>
</reference>